<sequence length="328" mass="33731">MGAIYCLLSAVAFGAMAVFGKLAYDEGVTVGDLLLVRFGIAALVMLVIVRWRGGFAGLTRRTAVAAFAMGAFGYAAQSASYFAALNRIDASLLALLLYFYPVLVMVGAVALGREHWSAQRAGALSLALGGMALVLTGSITGRFDWLGAALGLTSALVYTVYILTGDRLVAGTPPLPLTALVCCGAATTYAVATAVRGGPTSLDSGFAAWGWLLALSLVSTVAAILLFFAGLARVGPSVAAILSIIEALVTISLAALVFGETLSPRQLVGGALVLLAVLLVQLPGRRPTTPPLPGRVPVEQVPRVATSHVGGTSDEYTVFRECGSKPGD</sequence>
<keyword evidence="4 7" id="KW-0812">Transmembrane</keyword>
<evidence type="ECO:0000256" key="2">
    <source>
        <dbReference type="ARBA" id="ARBA00007362"/>
    </source>
</evidence>
<dbReference type="PANTHER" id="PTHR42920">
    <property type="entry name" value="OS03G0707200 PROTEIN-RELATED"/>
    <property type="match status" value="1"/>
</dbReference>
<dbReference type="Proteomes" id="UP000660668">
    <property type="component" value="Unassembled WGS sequence"/>
</dbReference>
<evidence type="ECO:0000256" key="7">
    <source>
        <dbReference type="SAM" id="Phobius"/>
    </source>
</evidence>
<feature type="transmembrane region" description="Helical" evidence="7">
    <location>
        <begin position="90"/>
        <end position="111"/>
    </location>
</feature>
<keyword evidence="6 7" id="KW-0472">Membrane</keyword>
<feature type="domain" description="EamA" evidence="8">
    <location>
        <begin position="1"/>
        <end position="135"/>
    </location>
</feature>
<feature type="transmembrane region" description="Helical" evidence="7">
    <location>
        <begin position="145"/>
        <end position="163"/>
    </location>
</feature>
<evidence type="ECO:0000313" key="9">
    <source>
        <dbReference type="EMBL" id="MBF4769825.1"/>
    </source>
</evidence>
<feature type="transmembrane region" description="Helical" evidence="7">
    <location>
        <begin position="238"/>
        <end position="258"/>
    </location>
</feature>
<name>A0A930VTW8_9ACTN</name>
<evidence type="ECO:0000256" key="1">
    <source>
        <dbReference type="ARBA" id="ARBA00004651"/>
    </source>
</evidence>
<reference evidence="9" key="1">
    <citation type="submission" date="2020-11" db="EMBL/GenBank/DDBJ databases">
        <title>Nocardioides cynanchi sp. nov., isolated from soil of rhizosphere of Cynanchum wilfordii.</title>
        <authorList>
            <person name="Lee J.-S."/>
            <person name="Suh M.K."/>
            <person name="Kim J.-S."/>
        </authorList>
    </citation>
    <scope>NUCLEOTIDE SEQUENCE</scope>
    <source>
        <strain evidence="9">KCTC 19276</strain>
    </source>
</reference>
<feature type="transmembrane region" description="Helical" evidence="7">
    <location>
        <begin position="207"/>
        <end position="231"/>
    </location>
</feature>
<feature type="transmembrane region" description="Helical" evidence="7">
    <location>
        <begin position="175"/>
        <end position="195"/>
    </location>
</feature>
<comment type="subcellular location">
    <subcellularLocation>
        <location evidence="1">Cell membrane</location>
        <topology evidence="1">Multi-pass membrane protein</topology>
    </subcellularLocation>
</comment>
<evidence type="ECO:0000259" key="8">
    <source>
        <dbReference type="Pfam" id="PF00892"/>
    </source>
</evidence>
<dbReference type="Pfam" id="PF00892">
    <property type="entry name" value="EamA"/>
    <property type="match status" value="2"/>
</dbReference>
<evidence type="ECO:0000256" key="5">
    <source>
        <dbReference type="ARBA" id="ARBA00022989"/>
    </source>
</evidence>
<feature type="transmembrane region" description="Helical" evidence="7">
    <location>
        <begin position="33"/>
        <end position="51"/>
    </location>
</feature>
<dbReference type="Gene3D" id="1.10.3730.20">
    <property type="match status" value="1"/>
</dbReference>
<keyword evidence="3" id="KW-1003">Cell membrane</keyword>
<dbReference type="SUPFAM" id="SSF103481">
    <property type="entry name" value="Multidrug resistance efflux transporter EmrE"/>
    <property type="match status" value="2"/>
</dbReference>
<dbReference type="InterPro" id="IPR000620">
    <property type="entry name" value="EamA_dom"/>
</dbReference>
<evidence type="ECO:0000256" key="3">
    <source>
        <dbReference type="ARBA" id="ARBA00022475"/>
    </source>
</evidence>
<dbReference type="GO" id="GO:0005886">
    <property type="term" value="C:plasma membrane"/>
    <property type="evidence" value="ECO:0007669"/>
    <property type="project" value="UniProtKB-SubCell"/>
</dbReference>
<evidence type="ECO:0000256" key="4">
    <source>
        <dbReference type="ARBA" id="ARBA00022692"/>
    </source>
</evidence>
<keyword evidence="10" id="KW-1185">Reference proteome</keyword>
<keyword evidence="5 7" id="KW-1133">Transmembrane helix</keyword>
<comment type="caution">
    <text evidence="9">The sequence shown here is derived from an EMBL/GenBank/DDBJ whole genome shotgun (WGS) entry which is preliminary data.</text>
</comment>
<evidence type="ECO:0000313" key="10">
    <source>
        <dbReference type="Proteomes" id="UP000660668"/>
    </source>
</evidence>
<comment type="similarity">
    <text evidence="2">Belongs to the EamA transporter family.</text>
</comment>
<dbReference type="AlphaFoldDB" id="A0A930VTW8"/>
<feature type="domain" description="EamA" evidence="8">
    <location>
        <begin position="146"/>
        <end position="280"/>
    </location>
</feature>
<evidence type="ECO:0000256" key="6">
    <source>
        <dbReference type="ARBA" id="ARBA00023136"/>
    </source>
</evidence>
<dbReference type="RefSeq" id="WP_194697970.1">
    <property type="nucleotide sequence ID" value="NZ_JADKPO010000032.1"/>
</dbReference>
<feature type="transmembrane region" description="Helical" evidence="7">
    <location>
        <begin position="123"/>
        <end position="139"/>
    </location>
</feature>
<dbReference type="InterPro" id="IPR051258">
    <property type="entry name" value="Diverse_Substrate_Transporter"/>
</dbReference>
<dbReference type="InterPro" id="IPR037185">
    <property type="entry name" value="EmrE-like"/>
</dbReference>
<gene>
    <name evidence="9" type="ORF">ISU10_18805</name>
</gene>
<dbReference type="EMBL" id="JADKPO010000032">
    <property type="protein sequence ID" value="MBF4769825.1"/>
    <property type="molecule type" value="Genomic_DNA"/>
</dbReference>
<organism evidence="9 10">
    <name type="scientific">Nocardioides agariphilus</name>
    <dbReference type="NCBI Taxonomy" id="433664"/>
    <lineage>
        <taxon>Bacteria</taxon>
        <taxon>Bacillati</taxon>
        <taxon>Actinomycetota</taxon>
        <taxon>Actinomycetes</taxon>
        <taxon>Propionibacteriales</taxon>
        <taxon>Nocardioidaceae</taxon>
        <taxon>Nocardioides</taxon>
    </lineage>
</organism>
<protein>
    <submittedName>
        <fullName evidence="9">DMT family transporter</fullName>
    </submittedName>
</protein>
<proteinExistence type="inferred from homology"/>
<feature type="transmembrane region" description="Helical" evidence="7">
    <location>
        <begin position="63"/>
        <end position="84"/>
    </location>
</feature>
<accession>A0A930VTW8</accession>
<dbReference type="PANTHER" id="PTHR42920:SF5">
    <property type="entry name" value="EAMA DOMAIN-CONTAINING PROTEIN"/>
    <property type="match status" value="1"/>
</dbReference>